<keyword evidence="7 12" id="KW-0560">Oxidoreductase</keyword>
<dbReference type="Pfam" id="PF00384">
    <property type="entry name" value="Molybdopterin"/>
    <property type="match status" value="1"/>
</dbReference>
<dbReference type="InterPro" id="IPR050123">
    <property type="entry name" value="Prok_molybdopt-oxidoreductase"/>
</dbReference>
<proteinExistence type="inferred from homology"/>
<evidence type="ECO:0000256" key="1">
    <source>
        <dbReference type="ARBA" id="ARBA00001942"/>
    </source>
</evidence>
<keyword evidence="4" id="KW-0004">4Fe-4S</keyword>
<dbReference type="InterPro" id="IPR027467">
    <property type="entry name" value="MopterinOxRdtase_cofactor_BS"/>
</dbReference>
<dbReference type="RefSeq" id="WP_343066907.1">
    <property type="nucleotide sequence ID" value="NZ_JACIIZ010000006.1"/>
</dbReference>
<keyword evidence="13" id="KW-1185">Reference proteome</keyword>
<dbReference type="PANTHER" id="PTHR43105:SF9">
    <property type="entry name" value="NADPH-FE(3+) OXIDOREDUCTASE SUBUNIT ALPHA"/>
    <property type="match status" value="1"/>
</dbReference>
<comment type="cofactor">
    <cofactor evidence="2">
        <name>[4Fe-4S] cluster</name>
        <dbReference type="ChEBI" id="CHEBI:49883"/>
    </cofactor>
</comment>
<dbReference type="CDD" id="cd02754">
    <property type="entry name" value="MopB_Nitrate-R-NapA-like"/>
    <property type="match status" value="1"/>
</dbReference>
<comment type="cofactor">
    <cofactor evidence="1">
        <name>Mo-bis(molybdopterin guanine dinucleotide)</name>
        <dbReference type="ChEBI" id="CHEBI:60539"/>
    </cofactor>
</comment>
<dbReference type="Proteomes" id="UP000539175">
    <property type="component" value="Unassembled WGS sequence"/>
</dbReference>
<dbReference type="GO" id="GO:0016020">
    <property type="term" value="C:membrane"/>
    <property type="evidence" value="ECO:0007669"/>
    <property type="project" value="TreeGrafter"/>
</dbReference>
<dbReference type="PANTHER" id="PTHR43105">
    <property type="entry name" value="RESPIRATORY NITRATE REDUCTASE"/>
    <property type="match status" value="1"/>
</dbReference>
<protein>
    <submittedName>
        <fullName evidence="12">Assimilatory nitrate reductase catalytic subunit</fullName>
        <ecNumber evidence="12">1.7.99.4</ecNumber>
    </submittedName>
</protein>
<dbReference type="EMBL" id="JACIIZ010000006">
    <property type="protein sequence ID" value="MBB6251963.1"/>
    <property type="molecule type" value="Genomic_DNA"/>
</dbReference>
<dbReference type="Gene3D" id="2.40.40.20">
    <property type="match status" value="1"/>
</dbReference>
<evidence type="ECO:0000256" key="4">
    <source>
        <dbReference type="ARBA" id="ARBA00022485"/>
    </source>
</evidence>
<dbReference type="PROSITE" id="PS00551">
    <property type="entry name" value="MOLYBDOPTERIN_PROK_1"/>
    <property type="match status" value="1"/>
</dbReference>
<evidence type="ECO:0000256" key="5">
    <source>
        <dbReference type="ARBA" id="ARBA00022505"/>
    </source>
</evidence>
<dbReference type="InterPro" id="IPR009010">
    <property type="entry name" value="Asp_de-COase-like_dom_sf"/>
</dbReference>
<keyword evidence="5" id="KW-0500">Molybdenum</keyword>
<sequence>MTHTAPEAASVAATGTVRSTCPYCGVGCGVVAKPDGTVAGDINHPANLGRLCSKGSALAETLKNDDRLTQPLIDGRAAEWGQALDLVAQRFRATIAEHGPDSVAFYVSGQCLTEDYYVANKLMKGFIGSGNIDTNSRLCMASSVAGHNRAFGADVVPGTYEDLELADLVVLVGSNSAWCHPVLHQRLLAAKAKRPLRIVAIDPRRTATCEDADLHLALRPGTDVALFNGLLAHLADQDALDHGWMAAHTEGAEAALAAASAGAAQTAEITGLDPADLARFYAWFAGTPRVVTVYSQGVNQSSVGTDKVNAIINCHLATGRIGKPGCGPFSITGQPNAMGGREVGGLANQLAAHMRFDQPEALDRVRRFWRAPNLATKPGLKAVEMFDAVLDGRIKALWIIATNPADSLPRAARVREALRACPFVVVSDCWPNDTTALADVVLPAAGWGERDGTVTNSERVISRQRPFRLPPGEARADWRVLASVAQRMGWKDAFSWSNSAAVFREHAALSGFEKGGTRPFDISGLAMLTDGQYDALAPVRWPVRWAGDAGGRLFGQGGFATPNGRGRLVPTPFRPPATRTDEAYPLVLNTGRIRDQWHTMTRTGRVPRLLAHTGEPRAAVSPTDAARLGLTDGDLVRIESVHASTVVRATIDAGQRVGELFLPMHWTDEFCSAGPAGRLVSAALDPISGQPELKLTAVRAQAVPTAWRGLLLHAQGVRPQGVGYWSRVPLGNGHAFELVGSEPLPEGAAMSPFVEGLLQPPAGAEWLQLTDAGRGTLRVAILVDGRLESCLFLATGPAAQLPSREVVAALLGERVQDEARPSLLSGRPPAGVKAGGRTVCACFSVGLVTIQDAIVARRLTTPEEIGACLKAGTNCGSCVPELKEILRDVALSA</sequence>
<keyword evidence="8" id="KW-0408">Iron</keyword>
<evidence type="ECO:0000313" key="13">
    <source>
        <dbReference type="Proteomes" id="UP000539175"/>
    </source>
</evidence>
<accession>A0A7X0AXN3</accession>
<dbReference type="CDD" id="cd02791">
    <property type="entry name" value="MopB_CT_Nitrate-R-NapA-like"/>
    <property type="match status" value="1"/>
</dbReference>
<comment type="caution">
    <text evidence="12">The sequence shown here is derived from an EMBL/GenBank/DDBJ whole genome shotgun (WGS) entry which is preliminary data.</text>
</comment>
<dbReference type="Pfam" id="PF04879">
    <property type="entry name" value="Molybdop_Fe4S4"/>
    <property type="match status" value="1"/>
</dbReference>
<evidence type="ECO:0000256" key="3">
    <source>
        <dbReference type="ARBA" id="ARBA00008747"/>
    </source>
</evidence>
<dbReference type="InterPro" id="IPR006656">
    <property type="entry name" value="Mopterin_OxRdtase"/>
</dbReference>
<dbReference type="GO" id="GO:0016491">
    <property type="term" value="F:oxidoreductase activity"/>
    <property type="evidence" value="ECO:0007669"/>
    <property type="project" value="UniProtKB-KW"/>
</dbReference>
<dbReference type="InterPro" id="IPR041957">
    <property type="entry name" value="CT_Nitrate-R-NapA-like"/>
</dbReference>
<evidence type="ECO:0000256" key="7">
    <source>
        <dbReference type="ARBA" id="ARBA00023002"/>
    </source>
</evidence>
<keyword evidence="6" id="KW-0479">Metal-binding</keyword>
<evidence type="ECO:0000259" key="11">
    <source>
        <dbReference type="SMART" id="SM00926"/>
    </source>
</evidence>
<dbReference type="GO" id="GO:0051539">
    <property type="term" value="F:4 iron, 4 sulfur cluster binding"/>
    <property type="evidence" value="ECO:0007669"/>
    <property type="project" value="UniProtKB-KW"/>
</dbReference>
<dbReference type="GO" id="GO:0045333">
    <property type="term" value="P:cellular respiration"/>
    <property type="evidence" value="ECO:0007669"/>
    <property type="project" value="UniProtKB-ARBA"/>
</dbReference>
<dbReference type="SUPFAM" id="SSF50692">
    <property type="entry name" value="ADC-like"/>
    <property type="match status" value="1"/>
</dbReference>
<dbReference type="Gene3D" id="2.20.25.90">
    <property type="entry name" value="ADC-like domains"/>
    <property type="match status" value="1"/>
</dbReference>
<name>A0A7X0AXN3_9PROT</name>
<dbReference type="InterPro" id="IPR007419">
    <property type="entry name" value="BFD-like_2Fe2S-bd_dom"/>
</dbReference>
<feature type="domain" description="4Fe-4S Mo/W bis-MGD-type" evidence="11">
    <location>
        <begin position="14"/>
        <end position="64"/>
    </location>
</feature>
<dbReference type="Pfam" id="PF01568">
    <property type="entry name" value="Molydop_binding"/>
    <property type="match status" value="1"/>
</dbReference>
<gene>
    <name evidence="12" type="ORF">FHS74_002523</name>
</gene>
<keyword evidence="9" id="KW-0411">Iron-sulfur</keyword>
<dbReference type="GO" id="GO:0043546">
    <property type="term" value="F:molybdopterin cofactor binding"/>
    <property type="evidence" value="ECO:0007669"/>
    <property type="project" value="InterPro"/>
</dbReference>
<dbReference type="SUPFAM" id="SSF53706">
    <property type="entry name" value="Formate dehydrogenase/DMSO reductase, domains 1-3"/>
    <property type="match status" value="1"/>
</dbReference>
<dbReference type="EC" id="1.7.99.4" evidence="12"/>
<dbReference type="Pfam" id="PF04324">
    <property type="entry name" value="Fer2_BFD"/>
    <property type="match status" value="1"/>
</dbReference>
<keyword evidence="10" id="KW-0534">Nitrate assimilation</keyword>
<dbReference type="Gene3D" id="3.40.50.740">
    <property type="match status" value="1"/>
</dbReference>
<reference evidence="12 13" key="1">
    <citation type="submission" date="2020-08" db="EMBL/GenBank/DDBJ databases">
        <title>Genomic Encyclopedia of Type Strains, Phase IV (KMG-IV): sequencing the most valuable type-strain genomes for metagenomic binning, comparative biology and taxonomic classification.</title>
        <authorList>
            <person name="Goeker M."/>
        </authorList>
    </citation>
    <scope>NUCLEOTIDE SEQUENCE [LARGE SCALE GENOMIC DNA]</scope>
    <source>
        <strain evidence="12 13">DSM 22198</strain>
    </source>
</reference>
<organism evidence="12 13">
    <name type="scientific">Nitrospirillum iridis</name>
    <dbReference type="NCBI Taxonomy" id="765888"/>
    <lineage>
        <taxon>Bacteria</taxon>
        <taxon>Pseudomonadati</taxon>
        <taxon>Pseudomonadota</taxon>
        <taxon>Alphaproteobacteria</taxon>
        <taxon>Rhodospirillales</taxon>
        <taxon>Azospirillaceae</taxon>
        <taxon>Nitrospirillum</taxon>
    </lineage>
</organism>
<evidence type="ECO:0000256" key="2">
    <source>
        <dbReference type="ARBA" id="ARBA00001966"/>
    </source>
</evidence>
<dbReference type="InterPro" id="IPR006963">
    <property type="entry name" value="Mopterin_OxRdtase_4Fe-4S_dom"/>
</dbReference>
<dbReference type="InterPro" id="IPR006657">
    <property type="entry name" value="MoPterin_dinucl-bd_dom"/>
</dbReference>
<dbReference type="AlphaFoldDB" id="A0A7X0AXN3"/>
<evidence type="ECO:0000256" key="8">
    <source>
        <dbReference type="ARBA" id="ARBA00023004"/>
    </source>
</evidence>
<evidence type="ECO:0000256" key="10">
    <source>
        <dbReference type="ARBA" id="ARBA00023063"/>
    </source>
</evidence>
<evidence type="ECO:0000313" key="12">
    <source>
        <dbReference type="EMBL" id="MBB6251963.1"/>
    </source>
</evidence>
<dbReference type="GO" id="GO:0042128">
    <property type="term" value="P:nitrate assimilation"/>
    <property type="evidence" value="ECO:0007669"/>
    <property type="project" value="UniProtKB-KW"/>
</dbReference>
<dbReference type="Gene3D" id="3.40.228.10">
    <property type="entry name" value="Dimethylsulfoxide Reductase, domain 2"/>
    <property type="match status" value="1"/>
</dbReference>
<dbReference type="Gene3D" id="1.10.10.1100">
    <property type="entry name" value="BFD-like [2Fe-2S]-binding domain"/>
    <property type="match status" value="1"/>
</dbReference>
<evidence type="ECO:0000256" key="9">
    <source>
        <dbReference type="ARBA" id="ARBA00023014"/>
    </source>
</evidence>
<dbReference type="InterPro" id="IPR041854">
    <property type="entry name" value="BFD-like_2Fe2S-bd_dom_sf"/>
</dbReference>
<dbReference type="SMART" id="SM00926">
    <property type="entry name" value="Molybdop_Fe4S4"/>
    <property type="match status" value="1"/>
</dbReference>
<dbReference type="GO" id="GO:0046872">
    <property type="term" value="F:metal ion binding"/>
    <property type="evidence" value="ECO:0007669"/>
    <property type="project" value="UniProtKB-KW"/>
</dbReference>
<comment type="similarity">
    <text evidence="3">Belongs to the prokaryotic molybdopterin-containing oxidoreductase family. NasA/NapA/NarB subfamily.</text>
</comment>
<dbReference type="GO" id="GO:1990204">
    <property type="term" value="C:oxidoreductase complex"/>
    <property type="evidence" value="ECO:0007669"/>
    <property type="project" value="UniProtKB-ARBA"/>
</dbReference>
<evidence type="ECO:0000256" key="6">
    <source>
        <dbReference type="ARBA" id="ARBA00022723"/>
    </source>
</evidence>